<dbReference type="VEuPathDB" id="PlasmoDB:PBANKA_0833500"/>
<dbReference type="Proteomes" id="UP000219974">
    <property type="component" value="Chromosome 8"/>
</dbReference>
<dbReference type="Proteomes" id="UP000516480">
    <property type="component" value="Chromosome 8"/>
</dbReference>
<dbReference type="Proteomes" id="UP000220214">
    <property type="component" value="Chromosome 8"/>
</dbReference>
<dbReference type="AlphaFoldDB" id="A0A0Y9WB32"/>
<reference evidence="1 6" key="1">
    <citation type="submission" date="2016-02" db="EMBL/GenBank/DDBJ databases">
        <authorList>
            <consortium name="Pathogen Informatics"/>
        </authorList>
    </citation>
    <scope>NUCLEOTIDE SEQUENCE [LARGE SCALE GENOMIC DNA]</scope>
    <source>
        <strain evidence="1 6">K173</strain>
        <strain evidence="2 10">NK65 ny</strain>
        <strain evidence="3 9">NK65e</strain>
        <strain evidence="5 7">SP11 Antwerpcl1</strain>
        <strain evidence="4 8">SP11 RLL</strain>
    </source>
</reference>
<organism evidence="1 6">
    <name type="scientific">Plasmodium berghei</name>
    <dbReference type="NCBI Taxonomy" id="5821"/>
    <lineage>
        <taxon>Eukaryota</taxon>
        <taxon>Sar</taxon>
        <taxon>Alveolata</taxon>
        <taxon>Apicomplexa</taxon>
        <taxon>Aconoidasida</taxon>
        <taxon>Haemosporida</taxon>
        <taxon>Plasmodiidae</taxon>
        <taxon>Plasmodium</taxon>
        <taxon>Plasmodium (Vinckeia)</taxon>
    </lineage>
</organism>
<dbReference type="EMBL" id="LT608144">
    <property type="protein sequence ID" value="SCM21615.1"/>
    <property type="molecule type" value="Genomic_DNA"/>
</dbReference>
<dbReference type="EMBL" id="LT160028">
    <property type="protein sequence ID" value="CXI36714.1"/>
    <property type="molecule type" value="Genomic_DNA"/>
</dbReference>
<dbReference type="EMBL" id="LT608272">
    <property type="protein sequence ID" value="SCO59939.1"/>
    <property type="molecule type" value="Genomic_DNA"/>
</dbReference>
<gene>
    <name evidence="1" type="ORF">PBK173_000176600</name>
    <name evidence="3" type="ORF">PBNK65E_000169600</name>
    <name evidence="2" type="ORF">PBNK65NY_000168800</name>
    <name evidence="5" type="ORF">PBSP11A_000168800</name>
    <name evidence="4" type="ORF">PBSP11RLL_000168900</name>
</gene>
<dbReference type="OMA" id="WGININI"/>
<evidence type="ECO:0000313" key="6">
    <source>
        <dbReference type="Proteomes" id="UP000069549"/>
    </source>
</evidence>
<evidence type="ECO:0000313" key="10">
    <source>
        <dbReference type="Proteomes" id="UP000516480"/>
    </source>
</evidence>
<dbReference type="Proteomes" id="UP000069549">
    <property type="component" value="Chromosome 8"/>
</dbReference>
<accession>A0A0Y9WB32</accession>
<name>A0A0Y9WB32_PLABE</name>
<evidence type="ECO:0000313" key="5">
    <source>
        <dbReference type="EMBL" id="SCO61302.1"/>
    </source>
</evidence>
<proteinExistence type="predicted"/>
<evidence type="ECO:0000313" key="2">
    <source>
        <dbReference type="EMBL" id="SCM21615.1"/>
    </source>
</evidence>
<dbReference type="OrthoDB" id="386230at2759"/>
<sequence>MKSVVVRFVSNICKEKDEIKLKRFYNFILKKKNIRYFDLNEIAYPISSICLFINFLEKENAQIYNNNGYANCENNTPFKKHIKQLQINRCNNYGNDKCLVYSYSTSIADKEKKIKNFIYFGKKYSISFFNYYLKYILIRYRKKECQKNQILIKKITKHSIIQCIQIENINNFLHIFNAIYVLQNGIHNKITAVLFRIILEKLIQTVYFSNLENTKKMEIEKKPKTNIIDSQTVVEVLTIMNKHINISNRCFPNSNLFHLFYFNLINYIIKTNLIIINDSLFSNTPNQSVNKLKTIQTNTNSINSNIYIHINDIEKYYKKKIFLDINNYLILLSFLKKYEYIFQIYHFQNFSDSTYKTIDYTWNDISGIKLKQLIYETLINIFLSIFKSDCKNQKITNTSIIKLVIIFPEYFYKILNTQSNINKIIIQNNWQIVKQINILSYSLFLNNYNFTNYFNQNIYNHISFFNIFKKYINCDNNLGGYQIFTKTQLNLYEHFFMFIFKFYMPFLYTNNIIYFISTISNKIKKYSKEEKKHIFTIIHLINNEIIKRVKIHGIKNAFPLVYYTNCTKNFDNFDEYIIKYDNDKKRMNYIPNFTRYSNNLAATNKSFLHFFKIYKRHLFNICNVYSKLKFYTNSFIKIVNTFVESHLENMNTKDITAFVYYYHKINYKKKNILKNVVKYLQTNIYQYNIAQIHTILYGLYKLNIDLNSELITHIFTYLFMYILAINHIDTRNYNIYKKNNFNNNIHTELTKNETTCVQNFVKYISIFLNSYNYNDCIILQQTQDLFKVTIKDELAFSISNFDIYKIIYLYKEMEIKNICHKNMEKNQHKKIDNIHNILNILNLLSKYKIKNNIILYDIFYLCILQKKKYNKFVKINDWVNIIIGYSKLFGYNPNYINKSIEYIYENIISNNHEKKNKTNKKDILLLKYLYNHLKKLKLTNYMLIQNIISKYNAY</sequence>
<evidence type="ECO:0000313" key="3">
    <source>
        <dbReference type="EMBL" id="SCN24818.1"/>
    </source>
</evidence>
<dbReference type="EMBL" id="LT608256">
    <property type="protein sequence ID" value="SCO61302.1"/>
    <property type="molecule type" value="Genomic_DNA"/>
</dbReference>
<dbReference type="EMBL" id="LT614634">
    <property type="protein sequence ID" value="SCN24818.1"/>
    <property type="molecule type" value="Genomic_DNA"/>
</dbReference>
<evidence type="ECO:0000313" key="9">
    <source>
        <dbReference type="Proteomes" id="UP000220214"/>
    </source>
</evidence>
<evidence type="ECO:0000313" key="4">
    <source>
        <dbReference type="EMBL" id="SCO59939.1"/>
    </source>
</evidence>
<protein>
    <submittedName>
        <fullName evidence="1">Uncharacterized protein</fullName>
    </submittedName>
</protein>
<evidence type="ECO:0000313" key="1">
    <source>
        <dbReference type="EMBL" id="CXI36714.1"/>
    </source>
</evidence>
<dbReference type="Proteomes" id="UP000219860">
    <property type="component" value="Chromosome 8"/>
</dbReference>
<evidence type="ECO:0000313" key="8">
    <source>
        <dbReference type="Proteomes" id="UP000219974"/>
    </source>
</evidence>
<evidence type="ECO:0000313" key="7">
    <source>
        <dbReference type="Proteomes" id="UP000219860"/>
    </source>
</evidence>